<keyword evidence="5 8" id="KW-0812">Transmembrane</keyword>
<comment type="caution">
    <text evidence="9">The sequence shown here is derived from an EMBL/GenBank/DDBJ whole genome shotgun (WGS) entry which is preliminary data.</text>
</comment>
<sequence length="253" mass="24958">MADTFLLLVGAGVAAGFCSSIAGLASLFSYPALLAAGLPALAANVTNTVALTFSSVGAAASSRPELTGQGPAVRRFALLSLVGGAAGAALLLVTPPGTFERIVPFLVAVGSVVLLLQPWTKASVARWGAPGEASRTSPAVVAGILGVSVYGGYFGAAAGVLMLALLLIGLPVSLLEGNALKNVLLGLANAMAAVGFAIFGPVDWAAVFPLAAGVLLGAWTGPAVARRVPTALLRTGIALAGMGLAVVLGIRAY</sequence>
<feature type="transmembrane region" description="Helical" evidence="8">
    <location>
        <begin position="231"/>
        <end position="250"/>
    </location>
</feature>
<keyword evidence="10" id="KW-1185">Reference proteome</keyword>
<evidence type="ECO:0000256" key="6">
    <source>
        <dbReference type="ARBA" id="ARBA00022989"/>
    </source>
</evidence>
<comment type="similarity">
    <text evidence="2 8">Belongs to the 4-toluene sulfonate uptake permease (TSUP) (TC 2.A.102) family.</text>
</comment>
<evidence type="ECO:0000313" key="9">
    <source>
        <dbReference type="EMBL" id="MFD1529245.1"/>
    </source>
</evidence>
<dbReference type="Pfam" id="PF01925">
    <property type="entry name" value="TauE"/>
    <property type="match status" value="1"/>
</dbReference>
<dbReference type="PANTHER" id="PTHR30269:SF0">
    <property type="entry name" value="MEMBRANE TRANSPORTER PROTEIN YFCA-RELATED"/>
    <property type="match status" value="1"/>
</dbReference>
<evidence type="ECO:0000256" key="3">
    <source>
        <dbReference type="ARBA" id="ARBA00022448"/>
    </source>
</evidence>
<evidence type="ECO:0000256" key="1">
    <source>
        <dbReference type="ARBA" id="ARBA00004651"/>
    </source>
</evidence>
<accession>A0ABW4FF16</accession>
<feature type="transmembrane region" description="Helical" evidence="8">
    <location>
        <begin position="206"/>
        <end position="224"/>
    </location>
</feature>
<proteinExistence type="inferred from homology"/>
<feature type="transmembrane region" description="Helical" evidence="8">
    <location>
        <begin position="76"/>
        <end position="95"/>
    </location>
</feature>
<organism evidence="9 10">
    <name type="scientific">Pseudonocardia aurantiaca</name>
    <dbReference type="NCBI Taxonomy" id="75290"/>
    <lineage>
        <taxon>Bacteria</taxon>
        <taxon>Bacillati</taxon>
        <taxon>Actinomycetota</taxon>
        <taxon>Actinomycetes</taxon>
        <taxon>Pseudonocardiales</taxon>
        <taxon>Pseudonocardiaceae</taxon>
        <taxon>Pseudonocardia</taxon>
    </lineage>
</organism>
<gene>
    <name evidence="9" type="ORF">ACFSCY_07305</name>
</gene>
<keyword evidence="4 8" id="KW-1003">Cell membrane</keyword>
<dbReference type="InterPro" id="IPR052017">
    <property type="entry name" value="TSUP"/>
</dbReference>
<evidence type="ECO:0000256" key="2">
    <source>
        <dbReference type="ARBA" id="ARBA00009142"/>
    </source>
</evidence>
<dbReference type="EMBL" id="JBHUCP010000004">
    <property type="protein sequence ID" value="MFD1529245.1"/>
    <property type="molecule type" value="Genomic_DNA"/>
</dbReference>
<feature type="transmembrane region" description="Helical" evidence="8">
    <location>
        <begin position="182"/>
        <end position="200"/>
    </location>
</feature>
<evidence type="ECO:0000313" key="10">
    <source>
        <dbReference type="Proteomes" id="UP001597145"/>
    </source>
</evidence>
<feature type="transmembrane region" description="Helical" evidence="8">
    <location>
        <begin position="140"/>
        <end position="170"/>
    </location>
</feature>
<evidence type="ECO:0000256" key="5">
    <source>
        <dbReference type="ARBA" id="ARBA00022692"/>
    </source>
</evidence>
<dbReference type="InterPro" id="IPR002781">
    <property type="entry name" value="TM_pro_TauE-like"/>
</dbReference>
<evidence type="ECO:0000256" key="8">
    <source>
        <dbReference type="RuleBase" id="RU363041"/>
    </source>
</evidence>
<reference evidence="10" key="1">
    <citation type="journal article" date="2019" name="Int. J. Syst. Evol. Microbiol.">
        <title>The Global Catalogue of Microorganisms (GCM) 10K type strain sequencing project: providing services to taxonomists for standard genome sequencing and annotation.</title>
        <authorList>
            <consortium name="The Broad Institute Genomics Platform"/>
            <consortium name="The Broad Institute Genome Sequencing Center for Infectious Disease"/>
            <person name="Wu L."/>
            <person name="Ma J."/>
        </authorList>
    </citation>
    <scope>NUCLEOTIDE SEQUENCE [LARGE SCALE GENOMIC DNA]</scope>
    <source>
        <strain evidence="10">JCM 12165</strain>
    </source>
</reference>
<name>A0ABW4FF16_9PSEU</name>
<evidence type="ECO:0000256" key="7">
    <source>
        <dbReference type="ARBA" id="ARBA00023136"/>
    </source>
</evidence>
<evidence type="ECO:0000256" key="4">
    <source>
        <dbReference type="ARBA" id="ARBA00022475"/>
    </source>
</evidence>
<dbReference type="RefSeq" id="WP_343975401.1">
    <property type="nucleotide sequence ID" value="NZ_BAAAJG010000008.1"/>
</dbReference>
<dbReference type="Proteomes" id="UP001597145">
    <property type="component" value="Unassembled WGS sequence"/>
</dbReference>
<keyword evidence="3" id="KW-0813">Transport</keyword>
<keyword evidence="7 8" id="KW-0472">Membrane</keyword>
<dbReference type="PANTHER" id="PTHR30269">
    <property type="entry name" value="TRANSMEMBRANE PROTEIN YFCA"/>
    <property type="match status" value="1"/>
</dbReference>
<keyword evidence="6 8" id="KW-1133">Transmembrane helix</keyword>
<protein>
    <recommendedName>
        <fullName evidence="8">Probable membrane transporter protein</fullName>
    </recommendedName>
</protein>
<comment type="subcellular location">
    <subcellularLocation>
        <location evidence="1 8">Cell membrane</location>
        <topology evidence="1 8">Multi-pass membrane protein</topology>
    </subcellularLocation>
</comment>